<reference evidence="2" key="2">
    <citation type="journal article" date="2011" name="Stand. Genomic Sci.">
        <title>Complete genome sequence of Weeksella virosa type strain (9751T).</title>
        <authorList>
            <person name="Lang E."/>
            <person name="Teshima H."/>
            <person name="Lucas S."/>
            <person name="Lapidus A."/>
            <person name="Hammon N."/>
            <person name="Deshpande S."/>
            <person name="Nolan M."/>
            <person name="Cheng J."/>
            <person name="Pitluck S."/>
            <person name="Liolios K."/>
            <person name="Pagani I."/>
            <person name="Mikhailova N."/>
            <person name="Ivanova N."/>
            <person name="Mavromatis K."/>
            <person name="Pati A."/>
            <person name="Tapia R."/>
            <person name="Han C."/>
            <person name="Goodwin L."/>
            <person name="Chen A."/>
            <person name="Palaniappan K."/>
            <person name="Land M."/>
            <person name="Hauser L."/>
            <person name="Chang Y."/>
            <person name="Jeffries C."/>
            <person name="Brambilla E."/>
            <person name="Kopitz M."/>
            <person name="Rohde M."/>
            <person name="Goker M."/>
            <person name="Tindall B."/>
            <person name="Detter J."/>
            <person name="Woyke T."/>
            <person name="Bristow J."/>
            <person name="Eisen J."/>
            <person name="Markowitz V."/>
            <person name="Hugenholtz P."/>
            <person name="Klenk H."/>
            <person name="Kyrpides N."/>
        </authorList>
    </citation>
    <scope>NUCLEOTIDE SEQUENCE [LARGE SCALE GENOMIC DNA]</scope>
    <source>
        <strain evidence="2">ATCC 43766 / DSM 16922 / JCM 21250 / NBRC 16016 / NCTC 11634 / CL345/78</strain>
    </source>
</reference>
<reference evidence="1 2" key="1">
    <citation type="journal article" date="2011" name="Stand. Genomic Sci.">
        <title>Complete genome sequence of Weeksella virosa type strain (9751).</title>
        <authorList>
            <person name="Lang E."/>
            <person name="Teshima H."/>
            <person name="Lucas S."/>
            <person name="Lapidus A."/>
            <person name="Hammon N."/>
            <person name="Deshpande S."/>
            <person name="Nolan M."/>
            <person name="Cheng J.F."/>
            <person name="Pitluck S."/>
            <person name="Liolios K."/>
            <person name="Pagani I."/>
            <person name="Mikhailova N."/>
            <person name="Ivanova N."/>
            <person name="Mavromatis K."/>
            <person name="Pati A."/>
            <person name="Tapia R."/>
            <person name="Han C."/>
            <person name="Goodwin L."/>
            <person name="Chen A."/>
            <person name="Palaniappan K."/>
            <person name="Land M."/>
            <person name="Hauser L."/>
            <person name="Chang Y.J."/>
            <person name="Jeffries C.D."/>
            <person name="Brambilla E.M."/>
            <person name="Kopitz M."/>
            <person name="Rohde M."/>
            <person name="Goker M."/>
            <person name="Tindall B.J."/>
            <person name="Detter J.C."/>
            <person name="Woyke T."/>
            <person name="Bristow J."/>
            <person name="Eisen J.A."/>
            <person name="Markowitz V."/>
            <person name="Hugenholtz P."/>
            <person name="Klenk H.P."/>
            <person name="Kyrpides N.C."/>
        </authorList>
    </citation>
    <scope>NUCLEOTIDE SEQUENCE [LARGE SCALE GENOMIC DNA]</scope>
    <source>
        <strain evidence="2">ATCC 43766 / DSM 16922 / JCM 21250 / NBRC 16016 / NCTC 11634 / CL345/78</strain>
    </source>
</reference>
<dbReference type="KEGG" id="wvi:Weevi_0870"/>
<gene>
    <name evidence="1" type="ordered locus">Weevi_0870</name>
</gene>
<proteinExistence type="predicted"/>
<name>F0P183_WEEVC</name>
<dbReference type="RefSeq" id="WP_013597973.1">
    <property type="nucleotide sequence ID" value="NC_015144.1"/>
</dbReference>
<dbReference type="HOGENOM" id="CLU_2440035_0_0_10"/>
<accession>F0P183</accession>
<evidence type="ECO:0000313" key="1">
    <source>
        <dbReference type="EMBL" id="ADX67582.1"/>
    </source>
</evidence>
<dbReference type="OrthoDB" id="6372253at2"/>
<dbReference type="Proteomes" id="UP000008641">
    <property type="component" value="Chromosome"/>
</dbReference>
<dbReference type="AlphaFoldDB" id="F0P183"/>
<dbReference type="EMBL" id="CP002455">
    <property type="protein sequence ID" value="ADX67582.1"/>
    <property type="molecule type" value="Genomic_DNA"/>
</dbReference>
<organism evidence="1 2">
    <name type="scientific">Weeksella virosa (strain ATCC 43766 / DSM 16922 / JCM 21250 / CCUG 30538 / CDC 9751 / IAM 14551 / NBRC 16016 / NCTC 11634 / CL345/78)</name>
    <dbReference type="NCBI Taxonomy" id="865938"/>
    <lineage>
        <taxon>Bacteria</taxon>
        <taxon>Pseudomonadati</taxon>
        <taxon>Bacteroidota</taxon>
        <taxon>Flavobacteriia</taxon>
        <taxon>Flavobacteriales</taxon>
        <taxon>Weeksellaceae</taxon>
        <taxon>Weeksella</taxon>
    </lineage>
</organism>
<protein>
    <submittedName>
        <fullName evidence="1">Uncharacterized protein</fullName>
    </submittedName>
</protein>
<sequence length="90" mass="10633">MAKDDFIEETLKFDVDCQTFEIDVNSITRIGLENLLTIIQCIIIMENNHNFNQLEYLKNQLKYLIFGEDEKLHHDLESGILYSIYETSMI</sequence>
<evidence type="ECO:0000313" key="2">
    <source>
        <dbReference type="Proteomes" id="UP000008641"/>
    </source>
</evidence>
<keyword evidence="2" id="KW-1185">Reference proteome</keyword>